<dbReference type="InterPro" id="IPR058792">
    <property type="entry name" value="Beta-barrel_RND_2"/>
</dbReference>
<dbReference type="InterPro" id="IPR058649">
    <property type="entry name" value="CzcB_C"/>
</dbReference>
<evidence type="ECO:0000259" key="7">
    <source>
        <dbReference type="Pfam" id="PF25975"/>
    </source>
</evidence>
<dbReference type="EMBL" id="JBBUTG010000029">
    <property type="protein sequence ID" value="MEK8034474.1"/>
    <property type="molecule type" value="Genomic_DNA"/>
</dbReference>
<dbReference type="Gene3D" id="2.40.420.20">
    <property type="match status" value="1"/>
</dbReference>
<feature type="domain" description="CzcB-like C-terminal circularly permuted SH3-like" evidence="7">
    <location>
        <begin position="363"/>
        <end position="423"/>
    </location>
</feature>
<dbReference type="Proteomes" id="UP001371218">
    <property type="component" value="Unassembled WGS sequence"/>
</dbReference>
<comment type="similarity">
    <text evidence="1">Belongs to the membrane fusion protein (MFP) (TC 8.A.1) family.</text>
</comment>
<evidence type="ECO:0000256" key="2">
    <source>
        <dbReference type="ARBA" id="ARBA00022448"/>
    </source>
</evidence>
<protein>
    <submittedName>
        <fullName evidence="8">Efflux RND transporter periplasmic adaptor subunit</fullName>
    </submittedName>
</protein>
<feature type="region of interest" description="Disordered" evidence="3">
    <location>
        <begin position="36"/>
        <end position="90"/>
    </location>
</feature>
<dbReference type="Pfam" id="PF25975">
    <property type="entry name" value="CzcB_C"/>
    <property type="match status" value="1"/>
</dbReference>
<dbReference type="RefSeq" id="WP_341428903.1">
    <property type="nucleotide sequence ID" value="NZ_JBBUTG010000029.1"/>
</dbReference>
<dbReference type="InterPro" id="IPR058648">
    <property type="entry name" value="HH_CzcB-like"/>
</dbReference>
<dbReference type="Pfam" id="PF25973">
    <property type="entry name" value="BSH_CzcB"/>
    <property type="match status" value="1"/>
</dbReference>
<evidence type="ECO:0000259" key="6">
    <source>
        <dbReference type="Pfam" id="PF25973"/>
    </source>
</evidence>
<dbReference type="Pfam" id="PF25893">
    <property type="entry name" value="HH_CzcB"/>
    <property type="match status" value="1"/>
</dbReference>
<feature type="domain" description="CusB-like beta-barrel" evidence="5">
    <location>
        <begin position="281"/>
        <end position="355"/>
    </location>
</feature>
<dbReference type="PANTHER" id="PTHR30097">
    <property type="entry name" value="CATION EFFLUX SYSTEM PROTEIN CUSB"/>
    <property type="match status" value="1"/>
</dbReference>
<dbReference type="NCBIfam" id="TIGR01730">
    <property type="entry name" value="RND_mfp"/>
    <property type="match status" value="1"/>
</dbReference>
<organism evidence="8 9">
    <name type="scientific">Ideonella lacteola</name>
    <dbReference type="NCBI Taxonomy" id="2984193"/>
    <lineage>
        <taxon>Bacteria</taxon>
        <taxon>Pseudomonadati</taxon>
        <taxon>Pseudomonadota</taxon>
        <taxon>Betaproteobacteria</taxon>
        <taxon>Burkholderiales</taxon>
        <taxon>Sphaerotilaceae</taxon>
        <taxon>Ideonella</taxon>
    </lineage>
</organism>
<sequence length="435" mass="46423">MPFPSPTPPAKQRIAVAVLVALGILGAMAIWRLGPTQPAGEEGHGHAAAQGHAEHDDDDHADKAHGQGHPDDHRNDRPTDPHDQHPEHGQDEAGLIAMSDAQIQSASIVVEAARDARIQSTLTFPGEIRFNEDRTAHVVPRVAGVVDQVAVSLGERVQKGQVLATLSSATVSEQRSELQAALKREQLARSTYEREKRLWQDKISPEQDVLAAEAALREAEIAVANRHQKLQAIGALGQPTDSLNRFQLRAPFNGTVVEKHLTLGELVKEDANVFTIADLDTVWAEIDVAAKDIGQFRVGDKVSVRSGASAQTVTGTVAYIGALLGEQTRAAKARITLANPQGAWRPGLFVTVERVAEGEPAAVTVSADAVQQVDNRATVFVRVPEGFAPQPVVLGRSDGQRVEVLRGLQPGTLHAAAGSFLIKSEAGKGSATHTH</sequence>
<evidence type="ECO:0000313" key="8">
    <source>
        <dbReference type="EMBL" id="MEK8034474.1"/>
    </source>
</evidence>
<gene>
    <name evidence="8" type="ORF">AACH06_26900</name>
</gene>
<evidence type="ECO:0000256" key="3">
    <source>
        <dbReference type="SAM" id="MobiDB-lite"/>
    </source>
</evidence>
<evidence type="ECO:0000256" key="1">
    <source>
        <dbReference type="ARBA" id="ARBA00009477"/>
    </source>
</evidence>
<dbReference type="PANTHER" id="PTHR30097:SF4">
    <property type="entry name" value="SLR6042 PROTEIN"/>
    <property type="match status" value="1"/>
</dbReference>
<keyword evidence="2" id="KW-0813">Transport</keyword>
<comment type="caution">
    <text evidence="8">The sequence shown here is derived from an EMBL/GenBank/DDBJ whole genome shotgun (WGS) entry which is preliminary data.</text>
</comment>
<keyword evidence="9" id="KW-1185">Reference proteome</keyword>
<dbReference type="Gene3D" id="2.40.50.100">
    <property type="match status" value="1"/>
</dbReference>
<dbReference type="SUPFAM" id="SSF111369">
    <property type="entry name" value="HlyD-like secretion proteins"/>
    <property type="match status" value="1"/>
</dbReference>
<evidence type="ECO:0000313" key="9">
    <source>
        <dbReference type="Proteomes" id="UP001371218"/>
    </source>
</evidence>
<evidence type="ECO:0000259" key="4">
    <source>
        <dbReference type="Pfam" id="PF25893"/>
    </source>
</evidence>
<accession>A0ABU9BXJ2</accession>
<feature type="domain" description="CzcB-like barrel-sandwich hybrid" evidence="6">
    <location>
        <begin position="134"/>
        <end position="278"/>
    </location>
</feature>
<dbReference type="Pfam" id="PF25954">
    <property type="entry name" value="Beta-barrel_RND_2"/>
    <property type="match status" value="1"/>
</dbReference>
<name>A0ABU9BXJ2_9BURK</name>
<reference evidence="8 9" key="1">
    <citation type="submission" date="2024-04" db="EMBL/GenBank/DDBJ databases">
        <title>Novel species of the genus Ideonella isolated from streams.</title>
        <authorList>
            <person name="Lu H."/>
        </authorList>
    </citation>
    <scope>NUCLEOTIDE SEQUENCE [LARGE SCALE GENOMIC DNA]</scope>
    <source>
        <strain evidence="8 9">DXS29W</strain>
    </source>
</reference>
<feature type="domain" description="CzcB-like alpha-helical hairpin" evidence="4">
    <location>
        <begin position="173"/>
        <end position="232"/>
    </location>
</feature>
<dbReference type="InterPro" id="IPR006143">
    <property type="entry name" value="RND_pump_MFP"/>
</dbReference>
<dbReference type="Gene3D" id="2.40.30.170">
    <property type="match status" value="1"/>
</dbReference>
<proteinExistence type="inferred from homology"/>
<dbReference type="InterPro" id="IPR051909">
    <property type="entry name" value="MFP_Cation_Efflux"/>
</dbReference>
<feature type="compositionally biased region" description="Basic and acidic residues" evidence="3">
    <location>
        <begin position="52"/>
        <end position="90"/>
    </location>
</feature>
<evidence type="ECO:0000259" key="5">
    <source>
        <dbReference type="Pfam" id="PF25954"/>
    </source>
</evidence>
<dbReference type="InterPro" id="IPR058647">
    <property type="entry name" value="BSH_CzcB-like"/>
</dbReference>